<gene>
    <name evidence="14" type="primary">LOC102379228</name>
</gene>
<dbReference type="GO" id="GO:0004930">
    <property type="term" value="F:G protein-coupled receptor activity"/>
    <property type="evidence" value="ECO:0007669"/>
    <property type="project" value="UniProtKB-KW"/>
</dbReference>
<feature type="transmembrane region" description="Helical" evidence="11">
    <location>
        <begin position="97"/>
        <end position="123"/>
    </location>
</feature>
<accession>A0A1U7SE27</accession>
<evidence type="ECO:0000259" key="12">
    <source>
        <dbReference type="PROSITE" id="PS50262"/>
    </source>
</evidence>
<dbReference type="InterPro" id="IPR026234">
    <property type="entry name" value="MRGPCRFAMILY"/>
</dbReference>
<dbReference type="FunFam" id="1.20.1070.10:FF:000193">
    <property type="entry name" value="Mas-related G-protein coupled receptor member E"/>
    <property type="match status" value="1"/>
</dbReference>
<evidence type="ECO:0000256" key="9">
    <source>
        <dbReference type="ARBA" id="ARBA00061394"/>
    </source>
</evidence>
<dbReference type="RefSeq" id="XP_006034029.3">
    <property type="nucleotide sequence ID" value="XM_006033967.3"/>
</dbReference>
<dbReference type="InterPro" id="IPR000276">
    <property type="entry name" value="GPCR_Rhodpsn"/>
</dbReference>
<dbReference type="eggNOG" id="ENOG502RTUE">
    <property type="taxonomic scope" value="Eukaryota"/>
</dbReference>
<dbReference type="GO" id="GO:0005886">
    <property type="term" value="C:plasma membrane"/>
    <property type="evidence" value="ECO:0007669"/>
    <property type="project" value="UniProtKB-SubCell"/>
</dbReference>
<evidence type="ECO:0000256" key="1">
    <source>
        <dbReference type="ARBA" id="ARBA00004651"/>
    </source>
</evidence>
<evidence type="ECO:0000256" key="6">
    <source>
        <dbReference type="ARBA" id="ARBA00023136"/>
    </source>
</evidence>
<feature type="transmembrane region" description="Helical" evidence="11">
    <location>
        <begin position="184"/>
        <end position="205"/>
    </location>
</feature>
<evidence type="ECO:0000256" key="7">
    <source>
        <dbReference type="ARBA" id="ARBA00023170"/>
    </source>
</evidence>
<evidence type="ECO:0000256" key="2">
    <source>
        <dbReference type="ARBA" id="ARBA00022475"/>
    </source>
</evidence>
<sequence>MSESNTQTNLYPTTDYEEYPQIDYTTLLIIDSITVFICLLGLVGNGTVLWFLGFCIKRNPFTTYIMNLAIADFGYLLCTTLFLFFENMYIFLFNLNIIRLIELFNMLVLFTYSISLYLLTAISTERCLSILYPIWYQCHRPKHLSAIVCTLLWTLACLMAGLASPFCFLYSFETCIKMLTPLSATNLLVFSPIMVLSSIILFIKIRHSSQQQQPRKLYLVIVLTVLFFVFFAVPLSTVTFSQNYTYDPFLIDFSFLLASGNSSINPFIYFLVGSYRKRRFRDSVKVAFRTVFEEKVDPRDNTETARADTMVTGI</sequence>
<evidence type="ECO:0000256" key="3">
    <source>
        <dbReference type="ARBA" id="ARBA00022692"/>
    </source>
</evidence>
<evidence type="ECO:0000256" key="11">
    <source>
        <dbReference type="SAM" id="Phobius"/>
    </source>
</evidence>
<keyword evidence="2" id="KW-1003">Cell membrane</keyword>
<keyword evidence="13" id="KW-1185">Reference proteome</keyword>
<evidence type="ECO:0000256" key="8">
    <source>
        <dbReference type="ARBA" id="ARBA00023224"/>
    </source>
</evidence>
<feature type="transmembrane region" description="Helical" evidence="11">
    <location>
        <begin position="144"/>
        <end position="172"/>
    </location>
</feature>
<dbReference type="InParanoid" id="A0A1U7SE27"/>
<dbReference type="AlphaFoldDB" id="A0A1U7SE27"/>
<dbReference type="Proteomes" id="UP000189705">
    <property type="component" value="Unplaced"/>
</dbReference>
<dbReference type="PRINTS" id="PR02108">
    <property type="entry name" value="MRGPCRFAMILY"/>
</dbReference>
<dbReference type="PANTHER" id="PTHR11334">
    <property type="entry name" value="MAS-RELATED G-PROTEIN COUPLED RECEPTOR"/>
    <property type="match status" value="1"/>
</dbReference>
<dbReference type="PROSITE" id="PS50262">
    <property type="entry name" value="G_PROTEIN_RECEP_F1_2"/>
    <property type="match status" value="1"/>
</dbReference>
<keyword evidence="8 10" id="KW-0807">Transducer</keyword>
<feature type="transmembrane region" description="Helical" evidence="11">
    <location>
        <begin position="249"/>
        <end position="272"/>
    </location>
</feature>
<keyword evidence="4 11" id="KW-1133">Transmembrane helix</keyword>
<dbReference type="GeneID" id="102379228"/>
<reference evidence="14" key="1">
    <citation type="submission" date="2025-08" db="UniProtKB">
        <authorList>
            <consortium name="RefSeq"/>
        </authorList>
    </citation>
    <scope>IDENTIFICATION</scope>
</reference>
<protein>
    <submittedName>
        <fullName evidence="14">Mas-related G-protein coupled receptor member H-like</fullName>
    </submittedName>
</protein>
<name>A0A1U7SE27_ALLSI</name>
<dbReference type="Pfam" id="PF00001">
    <property type="entry name" value="7tm_1"/>
    <property type="match status" value="1"/>
</dbReference>
<dbReference type="PROSITE" id="PS00237">
    <property type="entry name" value="G_PROTEIN_RECEP_F1_1"/>
    <property type="match status" value="1"/>
</dbReference>
<evidence type="ECO:0000313" key="13">
    <source>
        <dbReference type="Proteomes" id="UP000189705"/>
    </source>
</evidence>
<feature type="transmembrane region" description="Helical" evidence="11">
    <location>
        <begin position="64"/>
        <end position="85"/>
    </location>
</feature>
<keyword evidence="6 11" id="KW-0472">Membrane</keyword>
<dbReference type="KEGG" id="asn:102379228"/>
<organism evidence="13 14">
    <name type="scientific">Alligator sinensis</name>
    <name type="common">Chinese alligator</name>
    <dbReference type="NCBI Taxonomy" id="38654"/>
    <lineage>
        <taxon>Eukaryota</taxon>
        <taxon>Metazoa</taxon>
        <taxon>Chordata</taxon>
        <taxon>Craniata</taxon>
        <taxon>Vertebrata</taxon>
        <taxon>Euteleostomi</taxon>
        <taxon>Archelosauria</taxon>
        <taxon>Archosauria</taxon>
        <taxon>Crocodylia</taxon>
        <taxon>Alligatoridae</taxon>
        <taxon>Alligatorinae</taxon>
        <taxon>Alligator</taxon>
    </lineage>
</organism>
<feature type="transmembrane region" description="Helical" evidence="11">
    <location>
        <begin position="27"/>
        <end position="52"/>
    </location>
</feature>
<proteinExistence type="inferred from homology"/>
<dbReference type="SUPFAM" id="SSF81321">
    <property type="entry name" value="Family A G protein-coupled receptor-like"/>
    <property type="match status" value="1"/>
</dbReference>
<evidence type="ECO:0000256" key="5">
    <source>
        <dbReference type="ARBA" id="ARBA00023040"/>
    </source>
</evidence>
<evidence type="ECO:0000313" key="14">
    <source>
        <dbReference type="RefSeq" id="XP_006034029.3"/>
    </source>
</evidence>
<keyword evidence="5 10" id="KW-0297">G-protein coupled receptor</keyword>
<dbReference type="Gene3D" id="1.20.1070.10">
    <property type="entry name" value="Rhodopsin 7-helix transmembrane proteins"/>
    <property type="match status" value="1"/>
</dbReference>
<comment type="similarity">
    <text evidence="9">Belongs to the G-protein coupled receptor 1 family. Mas subfamily.</text>
</comment>
<dbReference type="InterPro" id="IPR017452">
    <property type="entry name" value="GPCR_Rhodpsn_7TM"/>
</dbReference>
<dbReference type="PANTHER" id="PTHR11334:SF29">
    <property type="entry name" value="MAS-RELATED G-PROTEIN COUPLED RECEPTOR MEMBER X2"/>
    <property type="match status" value="1"/>
</dbReference>
<evidence type="ECO:0000256" key="4">
    <source>
        <dbReference type="ARBA" id="ARBA00022989"/>
    </source>
</evidence>
<dbReference type="PRINTS" id="PR00237">
    <property type="entry name" value="GPCRRHODOPSN"/>
</dbReference>
<feature type="transmembrane region" description="Helical" evidence="11">
    <location>
        <begin position="217"/>
        <end position="237"/>
    </location>
</feature>
<feature type="domain" description="G-protein coupled receptors family 1 profile" evidence="12">
    <location>
        <begin position="44"/>
        <end position="269"/>
    </location>
</feature>
<evidence type="ECO:0000256" key="10">
    <source>
        <dbReference type="RuleBase" id="RU000688"/>
    </source>
</evidence>
<comment type="subcellular location">
    <subcellularLocation>
        <location evidence="1">Cell membrane</location>
        <topology evidence="1">Multi-pass membrane protein</topology>
    </subcellularLocation>
</comment>
<keyword evidence="7 10" id="KW-0675">Receptor</keyword>
<keyword evidence="3 10" id="KW-0812">Transmembrane</keyword>